<dbReference type="Proteomes" id="UP001476583">
    <property type="component" value="Chromosome"/>
</dbReference>
<proteinExistence type="predicted"/>
<name>A0ABZ2RG28_ECTME</name>
<dbReference type="NCBIfam" id="TIGR02444">
    <property type="entry name" value="TIGR02444 family protein"/>
    <property type="match status" value="1"/>
</dbReference>
<accession>A0ABZ2RG28</accession>
<gene>
    <name evidence="1" type="ORF">WG219_19925</name>
</gene>
<evidence type="ECO:0000313" key="1">
    <source>
        <dbReference type="EMBL" id="WXL25537.1"/>
    </source>
</evidence>
<dbReference type="Pfam" id="PF09523">
    <property type="entry name" value="DUF2390"/>
    <property type="match status" value="1"/>
</dbReference>
<dbReference type="EMBL" id="CP148074">
    <property type="protein sequence ID" value="WXL25537.1"/>
    <property type="molecule type" value="Genomic_DNA"/>
</dbReference>
<organism evidence="1 2">
    <name type="scientific">Ectopseudomonas mendocina</name>
    <name type="common">Pseudomonas mendocina</name>
    <dbReference type="NCBI Taxonomy" id="300"/>
    <lineage>
        <taxon>Bacteria</taxon>
        <taxon>Pseudomonadati</taxon>
        <taxon>Pseudomonadota</taxon>
        <taxon>Gammaproteobacteria</taxon>
        <taxon>Pseudomonadales</taxon>
        <taxon>Pseudomonadaceae</taxon>
        <taxon>Ectopseudomonas</taxon>
    </lineage>
</organism>
<reference evidence="1 2" key="1">
    <citation type="submission" date="2024-03" db="EMBL/GenBank/DDBJ databases">
        <title>Complete genome of BD2.</title>
        <authorList>
            <person name="Cao G."/>
        </authorList>
    </citation>
    <scope>NUCLEOTIDE SEQUENCE [LARGE SCALE GENOMIC DNA]</scope>
    <source>
        <strain evidence="1 2">BD2</strain>
    </source>
</reference>
<evidence type="ECO:0000313" key="2">
    <source>
        <dbReference type="Proteomes" id="UP001476583"/>
    </source>
</evidence>
<dbReference type="InterPro" id="IPR012659">
    <property type="entry name" value="CHP02444"/>
</dbReference>
<sequence>MPTDLWPFAVTLYQQPGVEQACLQLQAQGADVCVVICAVWLEKHQASCRPERVLELQNHTRHWHEQVVQALRQLRQSWRQPAQEDTHLLQLREHVKRLELEAEREQLRRLTELTHHWLNEPDTTPQDWLGQLGPEPLNPAAVQLLRCTAAELMI</sequence>
<keyword evidence="2" id="KW-1185">Reference proteome</keyword>
<protein>
    <submittedName>
        <fullName evidence="1">TIGR02444 family protein</fullName>
    </submittedName>
</protein>